<dbReference type="Proteomes" id="UP000050761">
    <property type="component" value="Unassembled WGS sequence"/>
</dbReference>
<keyword evidence="1" id="KW-0732">Signal</keyword>
<evidence type="ECO:0000313" key="2">
    <source>
        <dbReference type="EMBL" id="VDO21353.1"/>
    </source>
</evidence>
<feature type="signal peptide" evidence="1">
    <location>
        <begin position="1"/>
        <end position="21"/>
    </location>
</feature>
<feature type="chain" id="PRO_5044551279" evidence="1">
    <location>
        <begin position="22"/>
        <end position="188"/>
    </location>
</feature>
<proteinExistence type="predicted"/>
<organism evidence="3 4">
    <name type="scientific">Heligmosomoides polygyrus</name>
    <name type="common">Parasitic roundworm</name>
    <dbReference type="NCBI Taxonomy" id="6339"/>
    <lineage>
        <taxon>Eukaryota</taxon>
        <taxon>Metazoa</taxon>
        <taxon>Ecdysozoa</taxon>
        <taxon>Nematoda</taxon>
        <taxon>Chromadorea</taxon>
        <taxon>Rhabditida</taxon>
        <taxon>Rhabditina</taxon>
        <taxon>Rhabditomorpha</taxon>
        <taxon>Strongyloidea</taxon>
        <taxon>Heligmosomidae</taxon>
        <taxon>Heligmosomoides</taxon>
    </lineage>
</organism>
<protein>
    <submittedName>
        <fullName evidence="4">Glucuronosyltransferase</fullName>
    </submittedName>
</protein>
<evidence type="ECO:0000256" key="1">
    <source>
        <dbReference type="SAM" id="SignalP"/>
    </source>
</evidence>
<keyword evidence="3" id="KW-1185">Reference proteome</keyword>
<sequence length="188" mass="21021">MSMPELVTLILLLAGFEGMESAVTREHQKTYVYGVPAQIRPEWLREELSAIVLFTPTIVAPAADWEIPWLNIITAVAEGADLYVLPGPQDSAASEAGVALLRGLVGETLAQRPCLRGRIISLFPSPSRREVAQLPQQVLKSRNGNDEPHYTPSQAKRFFNENVKFLPHNFTYCRSRETARSRTRSFAE</sequence>
<evidence type="ECO:0000313" key="3">
    <source>
        <dbReference type="Proteomes" id="UP000050761"/>
    </source>
</evidence>
<reference evidence="2 3" key="1">
    <citation type="submission" date="2018-11" db="EMBL/GenBank/DDBJ databases">
        <authorList>
            <consortium name="Pathogen Informatics"/>
        </authorList>
    </citation>
    <scope>NUCLEOTIDE SEQUENCE [LARGE SCALE GENOMIC DNA]</scope>
</reference>
<accession>A0A3P7UKV5</accession>
<dbReference type="WBParaSite" id="HPBE_0000178901-mRNA-1">
    <property type="protein sequence ID" value="HPBE_0000178901-mRNA-1"/>
    <property type="gene ID" value="HPBE_0000178901"/>
</dbReference>
<reference evidence="4" key="2">
    <citation type="submission" date="2019-09" db="UniProtKB">
        <authorList>
            <consortium name="WormBaseParasite"/>
        </authorList>
    </citation>
    <scope>IDENTIFICATION</scope>
</reference>
<accession>A0A183F6J7</accession>
<evidence type="ECO:0000313" key="4">
    <source>
        <dbReference type="WBParaSite" id="HPBE_0000178901-mRNA-1"/>
    </source>
</evidence>
<gene>
    <name evidence="2" type="ORF">HPBE_LOCUS1790</name>
</gene>
<dbReference type="EMBL" id="UZAH01002214">
    <property type="protein sequence ID" value="VDO21353.1"/>
    <property type="molecule type" value="Genomic_DNA"/>
</dbReference>
<name>A0A183F6J7_HELPZ</name>
<dbReference type="AlphaFoldDB" id="A0A183F6J7"/>